<evidence type="ECO:0000313" key="3">
    <source>
        <dbReference type="EMBL" id="SIN94452.1"/>
    </source>
</evidence>
<gene>
    <name evidence="2" type="primary">rbfA</name>
    <name evidence="3" type="ORF">SAMN05443662_1073</name>
</gene>
<dbReference type="OrthoDB" id="307788at2"/>
<keyword evidence="2" id="KW-0963">Cytoplasm</keyword>
<dbReference type="NCBIfam" id="TIGR00082">
    <property type="entry name" value="rbfA"/>
    <property type="match status" value="1"/>
</dbReference>
<name>A0A1N6FGR5_9GAMM</name>
<dbReference type="EMBL" id="FSRE01000002">
    <property type="protein sequence ID" value="SIN94452.1"/>
    <property type="molecule type" value="Genomic_DNA"/>
</dbReference>
<protein>
    <recommendedName>
        <fullName evidence="2">Ribosome-binding factor A</fullName>
    </recommendedName>
</protein>
<dbReference type="Proteomes" id="UP000198461">
    <property type="component" value="Unassembled WGS sequence"/>
</dbReference>
<dbReference type="GO" id="GO:0030490">
    <property type="term" value="P:maturation of SSU-rRNA"/>
    <property type="evidence" value="ECO:0007669"/>
    <property type="project" value="UniProtKB-UniRule"/>
</dbReference>
<dbReference type="InterPro" id="IPR020053">
    <property type="entry name" value="Ribosome-bd_factorA_CS"/>
</dbReference>
<reference evidence="3 4" key="1">
    <citation type="submission" date="2016-11" db="EMBL/GenBank/DDBJ databases">
        <authorList>
            <person name="Jaros S."/>
            <person name="Januszkiewicz K."/>
            <person name="Wedrychowicz H."/>
        </authorList>
    </citation>
    <scope>NUCLEOTIDE SEQUENCE [LARGE SCALE GENOMIC DNA]</scope>
    <source>
        <strain evidence="3 4">DSM 17737</strain>
    </source>
</reference>
<dbReference type="PROSITE" id="PS01319">
    <property type="entry name" value="RBFA"/>
    <property type="match status" value="1"/>
</dbReference>
<dbReference type="STRING" id="364032.SAMN05443662_1073"/>
<comment type="similarity">
    <text evidence="2">Belongs to the RbfA family.</text>
</comment>
<keyword evidence="4" id="KW-1185">Reference proteome</keyword>
<evidence type="ECO:0000256" key="2">
    <source>
        <dbReference type="HAMAP-Rule" id="MF_00003"/>
    </source>
</evidence>
<dbReference type="AlphaFoldDB" id="A0A1N6FGR5"/>
<dbReference type="PANTHER" id="PTHR33515">
    <property type="entry name" value="RIBOSOME-BINDING FACTOR A, CHLOROPLASTIC-RELATED"/>
    <property type="match status" value="1"/>
</dbReference>
<accession>A0A1N6FGR5</accession>
<dbReference type="SUPFAM" id="SSF89919">
    <property type="entry name" value="Ribosome-binding factor A, RbfA"/>
    <property type="match status" value="1"/>
</dbReference>
<dbReference type="Pfam" id="PF02033">
    <property type="entry name" value="RBFA"/>
    <property type="match status" value="1"/>
</dbReference>
<dbReference type="InterPro" id="IPR015946">
    <property type="entry name" value="KH_dom-like_a/b"/>
</dbReference>
<dbReference type="Gene3D" id="3.30.300.20">
    <property type="match status" value="1"/>
</dbReference>
<dbReference type="RefSeq" id="WP_074201341.1">
    <property type="nucleotide sequence ID" value="NZ_FSRE01000002.1"/>
</dbReference>
<keyword evidence="1 2" id="KW-0690">Ribosome biogenesis</keyword>
<proteinExistence type="inferred from homology"/>
<dbReference type="GO" id="GO:0043024">
    <property type="term" value="F:ribosomal small subunit binding"/>
    <property type="evidence" value="ECO:0007669"/>
    <property type="project" value="TreeGrafter"/>
</dbReference>
<comment type="function">
    <text evidence="2">One of several proteins that assist in the late maturation steps of the functional core of the 30S ribosomal subunit. Associates with free 30S ribosomal subunits (but not with 30S subunits that are part of 70S ribosomes or polysomes). Required for efficient processing of 16S rRNA. May interact with the 5'-terminal helix region of 16S rRNA.</text>
</comment>
<evidence type="ECO:0000313" key="4">
    <source>
        <dbReference type="Proteomes" id="UP000198461"/>
    </source>
</evidence>
<dbReference type="HAMAP" id="MF_00003">
    <property type="entry name" value="RbfA"/>
    <property type="match status" value="1"/>
</dbReference>
<dbReference type="PANTHER" id="PTHR33515:SF1">
    <property type="entry name" value="RIBOSOME-BINDING FACTOR A, CHLOROPLASTIC-RELATED"/>
    <property type="match status" value="1"/>
</dbReference>
<sequence length="120" mass="13812">MERDYSRTDRVESEIQRILATLLQREVKDPRLQGVTITECKVSKDLSICKVYFDVLGANRDDPQVQDALAGFEKARGFLRSSLGKQLLLRITPELRFYYDEVPEKASEIEALIAKALHKR</sequence>
<dbReference type="InterPro" id="IPR000238">
    <property type="entry name" value="RbfA"/>
</dbReference>
<comment type="subcellular location">
    <subcellularLocation>
        <location evidence="2">Cytoplasm</location>
    </subcellularLocation>
</comment>
<dbReference type="InterPro" id="IPR023799">
    <property type="entry name" value="RbfA_dom_sf"/>
</dbReference>
<organism evidence="3 4">
    <name type="scientific">Sulfurivirga caldicuralii</name>
    <dbReference type="NCBI Taxonomy" id="364032"/>
    <lineage>
        <taxon>Bacteria</taxon>
        <taxon>Pseudomonadati</taxon>
        <taxon>Pseudomonadota</taxon>
        <taxon>Gammaproteobacteria</taxon>
        <taxon>Thiotrichales</taxon>
        <taxon>Piscirickettsiaceae</taxon>
        <taxon>Sulfurivirga</taxon>
    </lineage>
</organism>
<comment type="subunit">
    <text evidence="2">Monomer. Binds 30S ribosomal subunits, but not 50S ribosomal subunits or 70S ribosomes.</text>
</comment>
<evidence type="ECO:0000256" key="1">
    <source>
        <dbReference type="ARBA" id="ARBA00022517"/>
    </source>
</evidence>
<dbReference type="GO" id="GO:0005829">
    <property type="term" value="C:cytosol"/>
    <property type="evidence" value="ECO:0007669"/>
    <property type="project" value="TreeGrafter"/>
</dbReference>